<dbReference type="GO" id="GO:0016887">
    <property type="term" value="F:ATP hydrolysis activity"/>
    <property type="evidence" value="ECO:0007669"/>
    <property type="project" value="InterPro"/>
</dbReference>
<dbReference type="AlphaFoldDB" id="A0A2J0YUR3"/>
<evidence type="ECO:0000313" key="3">
    <source>
        <dbReference type="EMBL" id="PJR10683.1"/>
    </source>
</evidence>
<dbReference type="InterPro" id="IPR038729">
    <property type="entry name" value="Rad50/SbcC_AAA"/>
</dbReference>
<feature type="coiled-coil region" evidence="1">
    <location>
        <begin position="192"/>
        <end position="219"/>
    </location>
</feature>
<evidence type="ECO:0000313" key="4">
    <source>
        <dbReference type="Proteomes" id="UP000231987"/>
    </source>
</evidence>
<dbReference type="Gene3D" id="3.40.50.300">
    <property type="entry name" value="P-loop containing nucleotide triphosphate hydrolases"/>
    <property type="match status" value="2"/>
</dbReference>
<protein>
    <recommendedName>
        <fullName evidence="2">Rad50/SbcC-type AAA domain-containing protein</fullName>
    </recommendedName>
</protein>
<dbReference type="GO" id="GO:0006302">
    <property type="term" value="P:double-strand break repair"/>
    <property type="evidence" value="ECO:0007669"/>
    <property type="project" value="InterPro"/>
</dbReference>
<feature type="domain" description="Rad50/SbcC-type AAA" evidence="2">
    <location>
        <begin position="5"/>
        <end position="225"/>
    </location>
</feature>
<evidence type="ECO:0000256" key="1">
    <source>
        <dbReference type="SAM" id="Coils"/>
    </source>
</evidence>
<dbReference type="Pfam" id="PF13558">
    <property type="entry name" value="SbcC_Walker_B"/>
    <property type="match status" value="1"/>
</dbReference>
<dbReference type="PANTHER" id="PTHR32114:SF2">
    <property type="entry name" value="ABC TRANSPORTER ABCH.3"/>
    <property type="match status" value="1"/>
</dbReference>
<reference evidence="3 4" key="1">
    <citation type="submission" date="2017-06" db="EMBL/GenBank/DDBJ databases">
        <title>Ensifer strains isolated from leguminous trees and herbs display diverse denitrification phenotypes with some acting as strong N2O sinks.</title>
        <authorList>
            <person name="Woliy K."/>
            <person name="Mania D."/>
            <person name="Bakken L.R."/>
            <person name="Frostegard A."/>
        </authorList>
    </citation>
    <scope>NUCLEOTIDE SEQUENCE [LARGE SCALE GENOMIC DNA]</scope>
    <source>
        <strain evidence="3 4">AC50a</strain>
    </source>
</reference>
<proteinExistence type="predicted"/>
<dbReference type="RefSeq" id="WP_100674497.1">
    <property type="nucleotide sequence ID" value="NZ_NJGD01000022.1"/>
</dbReference>
<feature type="coiled-coil region" evidence="1">
    <location>
        <begin position="253"/>
        <end position="300"/>
    </location>
</feature>
<gene>
    <name evidence="3" type="ORF">CEJ86_28935</name>
</gene>
<dbReference type="PANTHER" id="PTHR32114">
    <property type="entry name" value="ABC TRANSPORTER ABCH.3"/>
    <property type="match status" value="1"/>
</dbReference>
<dbReference type="SUPFAM" id="SSF52540">
    <property type="entry name" value="P-loop containing nucleoside triphosphate hydrolases"/>
    <property type="match status" value="1"/>
</dbReference>
<organism evidence="3 4">
    <name type="scientific">Rhizobium meliloti</name>
    <name type="common">Ensifer meliloti</name>
    <name type="synonym">Sinorhizobium meliloti</name>
    <dbReference type="NCBI Taxonomy" id="382"/>
    <lineage>
        <taxon>Bacteria</taxon>
        <taxon>Pseudomonadati</taxon>
        <taxon>Pseudomonadota</taxon>
        <taxon>Alphaproteobacteria</taxon>
        <taxon>Hyphomicrobiales</taxon>
        <taxon>Rhizobiaceae</taxon>
        <taxon>Sinorhizobium/Ensifer group</taxon>
        <taxon>Sinorhizobium</taxon>
    </lineage>
</organism>
<dbReference type="InterPro" id="IPR027417">
    <property type="entry name" value="P-loop_NTPase"/>
</dbReference>
<dbReference type="Pfam" id="PF13476">
    <property type="entry name" value="AAA_23"/>
    <property type="match status" value="1"/>
</dbReference>
<sequence length="1020" mass="108766">MRPLRLTLRAFGPYAGEQVVDFRDALGAGLFGIYGPTGSGKSSIFSAISFALFGEPARDDQDASTLRSDHADPNCLTEVELIFELGATKYLVRRRPEQMRPAQRGGKETREAHCAWLFDVTGIPLDEITPENQGIPIVEKKVSEVREELERRLGYGKEQFRQIVLLPQGRFEKFLAANTNDRLAILRDLFNVSLYKRLTQKMKDEAKAAEEKIRADRRACESRLEQEGFATLEDLSGGAHQAQEEQKIEVAAAEAAKRNAALAEQKLAAAHEVEKAFVENEAAAQALASMEAKSKEIEKDKTVLGGALVARSLSDVDAVMQRARTDLSAASATCTKAQAARTAAEDALGKAAAALAAEQAKRGESETLRAQSADLKRHCETLRHADKKKAAKEDAARIERDAAAAFEAAQNNHSALVREQADTAARIKTAETAAGQRATLSAAAQELKSKLDAALNYDRALKAVNDARGHVAGAREDHEKNCRAQEAAQRNFDEAEAALAGAQAQHLAEKLRPGEPCPVCGSHEHPAPAHGQAESAGRNDAFTAARKALDGARNASAASGQTLAAKEATLSERQSHLAALVKPENTVAELQEHSAKVHNDIETLGPAIDLEALCGALGRVEGRLSEAGAAVESARTSRDQATTGHALAGQALEAALASVPENLRTTDALEAAISAADEEIRKRDLAFEQAVKSERDASEMQIAARKDEQSAANARDAALAKLQEAEESFGGRLAANGLTQEQYEAHKANIDHIEGLQASIERFGQDLHAARDRAARAGTNVEGKNRPDVAGLSAAAEEATRVRDEAFRKAAFAASRAEFLAKLADSIAGALSDIKRAEDAYAPLAAVAHAFSGKNNANMELEAFAIAAMFDLVLASANARFKPMSGGRYSLERERDVSKGAGKKGLDIVVHDVHTGRTRATATLSGGETFMAALALALGLSDVVESVNGGVHLDTIFIDEGFGTLDTETLDQALQTLQDVVGESRAVGLISHVDLVQQAIPLGFQISKTTGGSHISQRLS</sequence>
<evidence type="ECO:0000259" key="2">
    <source>
        <dbReference type="Pfam" id="PF13476"/>
    </source>
</evidence>
<dbReference type="EMBL" id="NJGD01000022">
    <property type="protein sequence ID" value="PJR10683.1"/>
    <property type="molecule type" value="Genomic_DNA"/>
</dbReference>
<accession>A0A2J0YUR3</accession>
<comment type="caution">
    <text evidence="3">The sequence shown here is derived from an EMBL/GenBank/DDBJ whole genome shotgun (WGS) entry which is preliminary data.</text>
</comment>
<keyword evidence="1" id="KW-0175">Coiled coil</keyword>
<dbReference type="Proteomes" id="UP000231987">
    <property type="component" value="Unassembled WGS sequence"/>
</dbReference>
<name>A0A2J0YUR3_RHIML</name>